<evidence type="ECO:0000313" key="8">
    <source>
        <dbReference type="Proteomes" id="UP001056132"/>
    </source>
</evidence>
<evidence type="ECO:0000256" key="3">
    <source>
        <dbReference type="ARBA" id="ARBA00022679"/>
    </source>
</evidence>
<dbReference type="InterPro" id="IPR029044">
    <property type="entry name" value="Nucleotide-diphossugar_trans"/>
</dbReference>
<dbReference type="EC" id="2.4.-.-" evidence="6"/>
<dbReference type="Proteomes" id="UP000318943">
    <property type="component" value="Unassembled WGS sequence"/>
</dbReference>
<dbReference type="Gene3D" id="3.90.550.10">
    <property type="entry name" value="Spore Coat Polysaccharide Biosynthesis Protein SpsA, Chain A"/>
    <property type="match status" value="1"/>
</dbReference>
<accession>A0AAE9L4X7</accession>
<gene>
    <name evidence="5" type="ORF">FGG12_22300</name>
    <name evidence="6" type="ORF">M5D45_17915</name>
</gene>
<evidence type="ECO:0000256" key="1">
    <source>
        <dbReference type="ARBA" id="ARBA00006739"/>
    </source>
</evidence>
<dbReference type="SUPFAM" id="SSF53448">
    <property type="entry name" value="Nucleotide-diphospho-sugar transferases"/>
    <property type="match status" value="1"/>
</dbReference>
<evidence type="ECO:0000313" key="5">
    <source>
        <dbReference type="EMBL" id="TSP10512.1"/>
    </source>
</evidence>
<dbReference type="Pfam" id="PF13641">
    <property type="entry name" value="Glyco_tranf_2_3"/>
    <property type="match status" value="1"/>
</dbReference>
<organism evidence="6 8">
    <name type="scientific">Cupriavidus campinensis</name>
    <dbReference type="NCBI Taxonomy" id="151783"/>
    <lineage>
        <taxon>Bacteria</taxon>
        <taxon>Pseudomonadati</taxon>
        <taxon>Pseudomonadota</taxon>
        <taxon>Betaproteobacteria</taxon>
        <taxon>Burkholderiales</taxon>
        <taxon>Burkholderiaceae</taxon>
        <taxon>Cupriavidus</taxon>
    </lineage>
</organism>
<evidence type="ECO:0000256" key="2">
    <source>
        <dbReference type="ARBA" id="ARBA00022676"/>
    </source>
</evidence>
<evidence type="ECO:0000256" key="4">
    <source>
        <dbReference type="SAM" id="MobiDB-lite"/>
    </source>
</evidence>
<feature type="region of interest" description="Disordered" evidence="4">
    <location>
        <begin position="323"/>
        <end position="368"/>
    </location>
</feature>
<dbReference type="GO" id="GO:0016757">
    <property type="term" value="F:glycosyltransferase activity"/>
    <property type="evidence" value="ECO:0007669"/>
    <property type="project" value="UniProtKB-KW"/>
</dbReference>
<proteinExistence type="inferred from homology"/>
<dbReference type="EMBL" id="CP097331">
    <property type="protein sequence ID" value="URF07106.1"/>
    <property type="molecule type" value="Genomic_DNA"/>
</dbReference>
<sequence>MDLSVIIPSYRRCDDLDRCLRALARQQRPADEVVVVARADDAPTLALLSRWLSTACPETLPGLRLVTVDEPGQVAANNRGFAAARGDILCLTDDDAAPHPDWLARIGSHFARDASLGGVGGRDRVHEGGRILQGAASCVGQVRWYGRVIGNHHIGAGAPRDVDVLKGVNMAWRRSAVDGLRFDTRLRGAGAQVHNDLAFSLAVRRAGWRLLYDPALCVDHFPAPRADADQRAIFNAESYYNASYNLHLVLDEHLRATGVPASRRAMAGAWQVLAGSRNYPGWLRALALCLGGEGGRAWRRMALAQRARADAMLAMAALRRMPHVGPPTSGVPERAETDVRPHAGGASMTPIGMQQQGRAGADKEKLPW</sequence>
<reference evidence="6" key="2">
    <citation type="journal article" date="2022" name="Microbiol. Resour. Announc.">
        <title>Genome Sequence of Cupriavidus campinensis Strain G5, a Member of a Bacterial Consortium Capable of Polyethylene Degradation.</title>
        <authorList>
            <person name="Schneider B."/>
            <person name="Pfeiffer F."/>
            <person name="Dyall-Smith M."/>
            <person name="Kunte H.J."/>
        </authorList>
    </citation>
    <scope>NUCLEOTIDE SEQUENCE</scope>
    <source>
        <strain evidence="6">G5</strain>
    </source>
</reference>
<name>A0AAE9L4X7_9BURK</name>
<dbReference type="KEGG" id="ccam:M5D45_17915"/>
<dbReference type="RefSeq" id="WP_144201089.1">
    <property type="nucleotide sequence ID" value="NZ_CP097331.1"/>
</dbReference>
<dbReference type="AlphaFoldDB" id="A0AAE9L4X7"/>
<keyword evidence="7" id="KW-1185">Reference proteome</keyword>
<dbReference type="EMBL" id="VCIZ01000015">
    <property type="protein sequence ID" value="TSP10512.1"/>
    <property type="molecule type" value="Genomic_DNA"/>
</dbReference>
<dbReference type="PANTHER" id="PTHR43179:SF12">
    <property type="entry name" value="GALACTOFURANOSYLTRANSFERASE GLFT2"/>
    <property type="match status" value="1"/>
</dbReference>
<comment type="similarity">
    <text evidence="1">Belongs to the glycosyltransferase 2 family.</text>
</comment>
<evidence type="ECO:0000313" key="7">
    <source>
        <dbReference type="Proteomes" id="UP000318943"/>
    </source>
</evidence>
<keyword evidence="3 6" id="KW-0808">Transferase</keyword>
<dbReference type="PANTHER" id="PTHR43179">
    <property type="entry name" value="RHAMNOSYLTRANSFERASE WBBL"/>
    <property type="match status" value="1"/>
</dbReference>
<reference evidence="6" key="3">
    <citation type="submission" date="2022-05" db="EMBL/GenBank/DDBJ databases">
        <authorList>
            <person name="Kunte H.-J."/>
        </authorList>
    </citation>
    <scope>NUCLEOTIDE SEQUENCE</scope>
    <source>
        <strain evidence="6">G5</strain>
    </source>
</reference>
<protein>
    <submittedName>
        <fullName evidence="6">Glycosyltransferase</fullName>
        <ecNumber evidence="6">2.4.-.-</ecNumber>
    </submittedName>
</protein>
<reference evidence="5 7" key="1">
    <citation type="submission" date="2019-05" db="EMBL/GenBank/DDBJ databases">
        <title>Whole genome sequence analysis of Cupriavidus campinensis S14E4C strain.</title>
        <authorList>
            <person name="Abbaszade G."/>
            <person name="Szabo A."/>
            <person name="Toumi M."/>
            <person name="Toth E."/>
        </authorList>
    </citation>
    <scope>NUCLEOTIDE SEQUENCE [LARGE SCALE GENOMIC DNA]</scope>
    <source>
        <strain evidence="5 7">S14E4C</strain>
    </source>
</reference>
<dbReference type="Proteomes" id="UP001056132">
    <property type="component" value="Chromosome 2"/>
</dbReference>
<evidence type="ECO:0000313" key="6">
    <source>
        <dbReference type="EMBL" id="URF07106.1"/>
    </source>
</evidence>
<keyword evidence="2 6" id="KW-0328">Glycosyltransferase</keyword>